<dbReference type="OrthoDB" id="8479738at2"/>
<evidence type="ECO:0000313" key="3">
    <source>
        <dbReference type="Proteomes" id="UP000221168"/>
    </source>
</evidence>
<comment type="caution">
    <text evidence="2">The sequence shown here is derived from an EMBL/GenBank/DDBJ whole genome shotgun (WGS) entry which is preliminary data.</text>
</comment>
<protein>
    <recommendedName>
        <fullName evidence="4">Fatty acid desaturase</fullName>
    </recommendedName>
</protein>
<accession>A0A2G1QKU7</accession>
<dbReference type="Proteomes" id="UP000221168">
    <property type="component" value="Unassembled WGS sequence"/>
</dbReference>
<evidence type="ECO:0008006" key="4">
    <source>
        <dbReference type="Google" id="ProtNLM"/>
    </source>
</evidence>
<feature type="transmembrane region" description="Helical" evidence="1">
    <location>
        <begin position="38"/>
        <end position="67"/>
    </location>
</feature>
<organism evidence="2 3">
    <name type="scientific">Zhengella mangrovi</name>
    <dbReference type="NCBI Taxonomy" id="1982044"/>
    <lineage>
        <taxon>Bacteria</taxon>
        <taxon>Pseudomonadati</taxon>
        <taxon>Pseudomonadota</taxon>
        <taxon>Alphaproteobacteria</taxon>
        <taxon>Hyphomicrobiales</taxon>
        <taxon>Notoacmeibacteraceae</taxon>
        <taxon>Zhengella</taxon>
    </lineage>
</organism>
<dbReference type="AlphaFoldDB" id="A0A2G1QKU7"/>
<reference evidence="2 3" key="1">
    <citation type="submission" date="2017-10" db="EMBL/GenBank/DDBJ databases">
        <title>Sedimentibacterium mangrovi gen. nov., sp. nov., a novel member of family Phyllobacteriacea isolated from mangrove sediment.</title>
        <authorList>
            <person name="Liao H."/>
            <person name="Tian Y."/>
        </authorList>
    </citation>
    <scope>NUCLEOTIDE SEQUENCE [LARGE SCALE GENOMIC DNA]</scope>
    <source>
        <strain evidence="2 3">X9-2-2</strain>
    </source>
</reference>
<dbReference type="EMBL" id="PDVP01000010">
    <property type="protein sequence ID" value="PHP66081.1"/>
    <property type="molecule type" value="Genomic_DNA"/>
</dbReference>
<sequence length="73" mass="8021">MSIANAVMDRDLSTPIAASEPEKDDFRPVLPVLNLAGAWLLAIYFFGYPAIILPALVAVPTVFYILIRLTMGR</sequence>
<proteinExistence type="predicted"/>
<keyword evidence="1" id="KW-1133">Transmembrane helix</keyword>
<keyword evidence="1" id="KW-0472">Membrane</keyword>
<keyword evidence="1" id="KW-0812">Transmembrane</keyword>
<dbReference type="RefSeq" id="WP_099307346.1">
    <property type="nucleotide sequence ID" value="NZ_PDVP01000010.1"/>
</dbReference>
<evidence type="ECO:0000313" key="2">
    <source>
        <dbReference type="EMBL" id="PHP66081.1"/>
    </source>
</evidence>
<name>A0A2G1QKU7_9HYPH</name>
<gene>
    <name evidence="2" type="ORF">CSC94_15900</name>
</gene>
<evidence type="ECO:0000256" key="1">
    <source>
        <dbReference type="SAM" id="Phobius"/>
    </source>
</evidence>
<keyword evidence="3" id="KW-1185">Reference proteome</keyword>